<proteinExistence type="predicted"/>
<organism evidence="1">
    <name type="scientific">marine sediment metagenome</name>
    <dbReference type="NCBI Taxonomy" id="412755"/>
    <lineage>
        <taxon>unclassified sequences</taxon>
        <taxon>metagenomes</taxon>
        <taxon>ecological metagenomes</taxon>
    </lineage>
</organism>
<name>A0A0F9FBC9_9ZZZZ</name>
<evidence type="ECO:0000313" key="1">
    <source>
        <dbReference type="EMBL" id="KKL48392.1"/>
    </source>
</evidence>
<accession>A0A0F9FBC9</accession>
<comment type="caution">
    <text evidence="1">The sequence shown here is derived from an EMBL/GenBank/DDBJ whole genome shotgun (WGS) entry which is preliminary data.</text>
</comment>
<gene>
    <name evidence="1" type="ORF">LCGC14_2325930</name>
</gene>
<reference evidence="1" key="1">
    <citation type="journal article" date="2015" name="Nature">
        <title>Complex archaea that bridge the gap between prokaryotes and eukaryotes.</title>
        <authorList>
            <person name="Spang A."/>
            <person name="Saw J.H."/>
            <person name="Jorgensen S.L."/>
            <person name="Zaremba-Niedzwiedzka K."/>
            <person name="Martijn J."/>
            <person name="Lind A.E."/>
            <person name="van Eijk R."/>
            <person name="Schleper C."/>
            <person name="Guy L."/>
            <person name="Ettema T.J."/>
        </authorList>
    </citation>
    <scope>NUCLEOTIDE SEQUENCE</scope>
</reference>
<sequence length="51" mass="6209">MKRVYLIEFDTDEDETILELLKGIDPSVQIRQTMYKSLDDYDYQRELDYEA</sequence>
<dbReference type="AlphaFoldDB" id="A0A0F9FBC9"/>
<protein>
    <submittedName>
        <fullName evidence="1">Uncharacterized protein</fullName>
    </submittedName>
</protein>
<dbReference type="EMBL" id="LAZR01033334">
    <property type="protein sequence ID" value="KKL48392.1"/>
    <property type="molecule type" value="Genomic_DNA"/>
</dbReference>